<dbReference type="PANTHER" id="PTHR13344:SF0">
    <property type="entry name" value="NADH DEHYDROGENASE [UBIQUINONE] 1 ALPHA SUBCOMPLEX SUBUNIT 8"/>
    <property type="match status" value="1"/>
</dbReference>
<keyword evidence="4 9" id="KW-0679">Respiratory chain</keyword>
<dbReference type="PANTHER" id="PTHR13344">
    <property type="entry name" value="NADH-UBIQUINONE OXIDOREDUCTASE"/>
    <property type="match status" value="1"/>
</dbReference>
<keyword evidence="12" id="KW-1185">Reference proteome</keyword>
<dbReference type="OrthoDB" id="276296at2759"/>
<evidence type="ECO:0000256" key="4">
    <source>
        <dbReference type="ARBA" id="ARBA00022660"/>
    </source>
</evidence>
<keyword evidence="9" id="KW-0472">Membrane</keyword>
<sequence>MSNPDNTPIFTRGTYSVPVASDDQPFTEVGSTSAPLHSASFFIGAFCKPYNDDFMLCKQENADPRHCLAEGRKVTRCALDLLAKLKANCGQEYKAHWSCLDNSNHEFKKCRPEERKLNDCVFDKLGLSKHIPDTPKGEEPIHLKKNPIHY</sequence>
<comment type="subcellular location">
    <subcellularLocation>
        <location evidence="9">Mitochondrion inner membrane</location>
    </subcellularLocation>
</comment>
<protein>
    <recommendedName>
        <fullName evidence="9">NADH-ubiquinone oxidoreductase</fullName>
    </recommendedName>
</protein>
<evidence type="ECO:0000313" key="11">
    <source>
        <dbReference type="EMBL" id="ORZ32067.1"/>
    </source>
</evidence>
<dbReference type="STRING" id="765915.A0A1Y2HBU3"/>
<reference evidence="11 12" key="1">
    <citation type="submission" date="2016-07" db="EMBL/GenBank/DDBJ databases">
        <title>Pervasive Adenine N6-methylation of Active Genes in Fungi.</title>
        <authorList>
            <consortium name="DOE Joint Genome Institute"/>
            <person name="Mondo S.J."/>
            <person name="Dannebaum R.O."/>
            <person name="Kuo R.C."/>
            <person name="Labutti K."/>
            <person name="Haridas S."/>
            <person name="Kuo A."/>
            <person name="Salamov A."/>
            <person name="Ahrendt S.R."/>
            <person name="Lipzen A."/>
            <person name="Sullivan W."/>
            <person name="Andreopoulos W.B."/>
            <person name="Clum A."/>
            <person name="Lindquist E."/>
            <person name="Daum C."/>
            <person name="Ramamoorthy G.K."/>
            <person name="Gryganskyi A."/>
            <person name="Culley D."/>
            <person name="Magnuson J.K."/>
            <person name="James T.Y."/>
            <person name="O'Malley M.A."/>
            <person name="Stajich J.E."/>
            <person name="Spatafora J.W."/>
            <person name="Visel A."/>
            <person name="Grigoriev I.V."/>
        </authorList>
    </citation>
    <scope>NUCLEOTIDE SEQUENCE [LARGE SCALE GENOMIC DNA]</scope>
    <source>
        <strain evidence="11 12">PL171</strain>
    </source>
</reference>
<evidence type="ECO:0000256" key="7">
    <source>
        <dbReference type="ARBA" id="ARBA00023128"/>
    </source>
</evidence>
<feature type="domain" description="CHCH" evidence="10">
    <location>
        <begin position="89"/>
        <end position="122"/>
    </location>
</feature>
<dbReference type="GO" id="GO:0006120">
    <property type="term" value="P:mitochondrial electron transport, NADH to ubiquinone"/>
    <property type="evidence" value="ECO:0007669"/>
    <property type="project" value="InterPro"/>
</dbReference>
<evidence type="ECO:0000256" key="1">
    <source>
        <dbReference type="ARBA" id="ARBA00003195"/>
    </source>
</evidence>
<keyword evidence="7 9" id="KW-0496">Mitochondrion</keyword>
<evidence type="ECO:0000256" key="9">
    <source>
        <dbReference type="PIRNR" id="PIRNR017016"/>
    </source>
</evidence>
<dbReference type="PROSITE" id="PS51808">
    <property type="entry name" value="CHCH"/>
    <property type="match status" value="2"/>
</dbReference>
<keyword evidence="6 9" id="KW-0249">Electron transport</keyword>
<evidence type="ECO:0000259" key="10">
    <source>
        <dbReference type="Pfam" id="PF06747"/>
    </source>
</evidence>
<dbReference type="InterPro" id="IPR010625">
    <property type="entry name" value="CHCH"/>
</dbReference>
<dbReference type="EMBL" id="MCFL01000051">
    <property type="protein sequence ID" value="ORZ32067.1"/>
    <property type="molecule type" value="Genomic_DNA"/>
</dbReference>
<dbReference type="InterPro" id="IPR016680">
    <property type="entry name" value="NDUFA8"/>
</dbReference>
<keyword evidence="8" id="KW-1015">Disulfide bond</keyword>
<name>A0A1Y2HBU3_9FUNG</name>
<dbReference type="PIRSF" id="PIRSF017016">
    <property type="entry name" value="NDUA8"/>
    <property type="match status" value="1"/>
</dbReference>
<gene>
    <name evidence="11" type="ORF">BCR44DRAFT_1502300</name>
</gene>
<comment type="similarity">
    <text evidence="2 9">Belongs to the complex I NDUFA8 subunit family.</text>
</comment>
<dbReference type="Pfam" id="PF06747">
    <property type="entry name" value="CHCH"/>
    <property type="match status" value="1"/>
</dbReference>
<organism evidence="11 12">
    <name type="scientific">Catenaria anguillulae PL171</name>
    <dbReference type="NCBI Taxonomy" id="765915"/>
    <lineage>
        <taxon>Eukaryota</taxon>
        <taxon>Fungi</taxon>
        <taxon>Fungi incertae sedis</taxon>
        <taxon>Blastocladiomycota</taxon>
        <taxon>Blastocladiomycetes</taxon>
        <taxon>Blastocladiales</taxon>
        <taxon>Catenariaceae</taxon>
        <taxon>Catenaria</taxon>
    </lineage>
</organism>
<proteinExistence type="inferred from homology"/>
<keyword evidence="9" id="KW-0999">Mitochondrion inner membrane</keyword>
<comment type="caution">
    <text evidence="11">The sequence shown here is derived from an EMBL/GenBank/DDBJ whole genome shotgun (WGS) entry which is preliminary data.</text>
</comment>
<evidence type="ECO:0000256" key="3">
    <source>
        <dbReference type="ARBA" id="ARBA00022448"/>
    </source>
</evidence>
<dbReference type="AlphaFoldDB" id="A0A1Y2HBU3"/>
<dbReference type="Proteomes" id="UP000193411">
    <property type="component" value="Unassembled WGS sequence"/>
</dbReference>
<evidence type="ECO:0000256" key="6">
    <source>
        <dbReference type="ARBA" id="ARBA00022982"/>
    </source>
</evidence>
<keyword evidence="5" id="KW-0677">Repeat</keyword>
<comment type="function">
    <text evidence="1 9">Accessory subunit of the mitochondrial membrane respiratory chain NADH dehydrogenase (Complex I), that is believed not to be involved in catalysis. Complex I functions in the transfer of electrons from NADH to the respiratory chain. The immediate electron acceptor for the enzyme is believed to be ubiquinone.</text>
</comment>
<evidence type="ECO:0000256" key="8">
    <source>
        <dbReference type="ARBA" id="ARBA00023157"/>
    </source>
</evidence>
<evidence type="ECO:0000313" key="12">
    <source>
        <dbReference type="Proteomes" id="UP000193411"/>
    </source>
</evidence>
<evidence type="ECO:0000256" key="2">
    <source>
        <dbReference type="ARBA" id="ARBA00010705"/>
    </source>
</evidence>
<dbReference type="GO" id="GO:0005743">
    <property type="term" value="C:mitochondrial inner membrane"/>
    <property type="evidence" value="ECO:0007669"/>
    <property type="project" value="UniProtKB-SubCell"/>
</dbReference>
<accession>A0A1Y2HBU3</accession>
<keyword evidence="3 9" id="KW-0813">Transport</keyword>
<evidence type="ECO:0000256" key="5">
    <source>
        <dbReference type="ARBA" id="ARBA00022737"/>
    </source>
</evidence>